<proteinExistence type="predicted"/>
<gene>
    <name evidence="2" type="ORF">JIN83_13395</name>
</gene>
<evidence type="ECO:0000313" key="2">
    <source>
        <dbReference type="EMBL" id="MBK1855962.1"/>
    </source>
</evidence>
<feature type="domain" description="ThuA-like" evidence="1">
    <location>
        <begin position="41"/>
        <end position="271"/>
    </location>
</feature>
<name>A0AAE2SFC3_9BACT</name>
<keyword evidence="3" id="KW-1185">Reference proteome</keyword>
<dbReference type="AlphaFoldDB" id="A0AAE2SFC3"/>
<evidence type="ECO:0000259" key="1">
    <source>
        <dbReference type="Pfam" id="PF06283"/>
    </source>
</evidence>
<sequence>MNPHQVLRRFLSGIAPIVALLVGSFTSVVAKESPHAVLIAGTHHYSPHVSMPKFAAELDRLGFTTTVVNPDWDPEKDKRGLPGLEALERADVAVFFIRFLKLEEAQLKHIMDYVRAGKPVVCLRTSTHGFNYQKDHPRQDLNMSFGRDVFGTPYQIHLKGGTTIQVAKGAEKHPILTGVDLANWKSPGTLYLVKPQPGITPLLMGTGRSGKVGKKSNQFGSFDLKEEMTDVVAWTWKNKWNGRTFTTSLGHMGDFAVAQSMRVMVNGVFWAAGEQAPAAETEIRTLQFKGAKQKKKPAR</sequence>
<organism evidence="2 3">
    <name type="scientific">Oceaniferula flava</name>
    <dbReference type="NCBI Taxonomy" id="2800421"/>
    <lineage>
        <taxon>Bacteria</taxon>
        <taxon>Pseudomonadati</taxon>
        <taxon>Verrucomicrobiota</taxon>
        <taxon>Verrucomicrobiia</taxon>
        <taxon>Verrucomicrobiales</taxon>
        <taxon>Verrucomicrobiaceae</taxon>
        <taxon>Oceaniferula</taxon>
    </lineage>
</organism>
<accession>A0AAE2SFC3</accession>
<protein>
    <submittedName>
        <fullName evidence="2">ThuA domain-containing protein</fullName>
    </submittedName>
</protein>
<dbReference type="Gene3D" id="3.40.50.880">
    <property type="match status" value="1"/>
</dbReference>
<dbReference type="InterPro" id="IPR029010">
    <property type="entry name" value="ThuA-like"/>
</dbReference>
<reference evidence="2" key="1">
    <citation type="submission" date="2021-01" db="EMBL/GenBank/DDBJ databases">
        <title>Modified the classification status of verrucomicrobia.</title>
        <authorList>
            <person name="Feng X."/>
        </authorList>
    </citation>
    <scope>NUCLEOTIDE SEQUENCE</scope>
    <source>
        <strain evidence="2">5K15</strain>
    </source>
</reference>
<dbReference type="Proteomes" id="UP000634206">
    <property type="component" value="Unassembled WGS sequence"/>
</dbReference>
<dbReference type="SUPFAM" id="SSF52317">
    <property type="entry name" value="Class I glutamine amidotransferase-like"/>
    <property type="match status" value="1"/>
</dbReference>
<evidence type="ECO:0000313" key="3">
    <source>
        <dbReference type="Proteomes" id="UP000634206"/>
    </source>
</evidence>
<dbReference type="InterPro" id="IPR029062">
    <property type="entry name" value="Class_I_gatase-like"/>
</dbReference>
<dbReference type="EMBL" id="JAENIG010000009">
    <property type="protein sequence ID" value="MBK1855962.1"/>
    <property type="molecule type" value="Genomic_DNA"/>
</dbReference>
<dbReference type="Pfam" id="PF06283">
    <property type="entry name" value="ThuA"/>
    <property type="match status" value="1"/>
</dbReference>
<dbReference type="RefSeq" id="WP_309490574.1">
    <property type="nucleotide sequence ID" value="NZ_JAENIG010000009.1"/>
</dbReference>
<comment type="caution">
    <text evidence="2">The sequence shown here is derived from an EMBL/GenBank/DDBJ whole genome shotgun (WGS) entry which is preliminary data.</text>
</comment>